<evidence type="ECO:0000256" key="10">
    <source>
        <dbReference type="ARBA" id="ARBA00048793"/>
    </source>
</evidence>
<comment type="similarity">
    <text evidence="3 11">Belongs to the ketopantoate reductase family.</text>
</comment>
<feature type="domain" description="Ketopantoate reductase C-terminal" evidence="13">
    <location>
        <begin position="174"/>
        <end position="285"/>
    </location>
</feature>
<dbReference type="SUPFAM" id="SSF48179">
    <property type="entry name" value="6-phosphogluconate dehydrogenase C-terminal domain-like"/>
    <property type="match status" value="1"/>
</dbReference>
<evidence type="ECO:0000256" key="6">
    <source>
        <dbReference type="ARBA" id="ARBA00022655"/>
    </source>
</evidence>
<evidence type="ECO:0000256" key="2">
    <source>
        <dbReference type="ARBA" id="ARBA00004994"/>
    </source>
</evidence>
<dbReference type="Gene3D" id="1.10.1040.10">
    <property type="entry name" value="N-(1-d-carboxylethyl)-l-norvaline Dehydrogenase, domain 2"/>
    <property type="match status" value="1"/>
</dbReference>
<dbReference type="RefSeq" id="WP_381431894.1">
    <property type="nucleotide sequence ID" value="NZ_JBHSNO010000005.1"/>
</dbReference>
<dbReference type="EC" id="1.1.1.169" evidence="4 11"/>
<evidence type="ECO:0000256" key="5">
    <source>
        <dbReference type="ARBA" id="ARBA00019465"/>
    </source>
</evidence>
<dbReference type="InterPro" id="IPR036291">
    <property type="entry name" value="NAD(P)-bd_dom_sf"/>
</dbReference>
<proteinExistence type="inferred from homology"/>
<dbReference type="PANTHER" id="PTHR43765:SF2">
    <property type="entry name" value="2-DEHYDROPANTOATE 2-REDUCTASE"/>
    <property type="match status" value="1"/>
</dbReference>
<dbReference type="Proteomes" id="UP001596109">
    <property type="component" value="Unassembled WGS sequence"/>
</dbReference>
<keyword evidence="8 11" id="KW-0560">Oxidoreductase</keyword>
<evidence type="ECO:0000256" key="8">
    <source>
        <dbReference type="ARBA" id="ARBA00023002"/>
    </source>
</evidence>
<comment type="function">
    <text evidence="1 11">Catalyzes the NADPH-dependent reduction of ketopantoate into pantoic acid.</text>
</comment>
<evidence type="ECO:0000256" key="4">
    <source>
        <dbReference type="ARBA" id="ARBA00013014"/>
    </source>
</evidence>
<evidence type="ECO:0000256" key="11">
    <source>
        <dbReference type="RuleBase" id="RU362068"/>
    </source>
</evidence>
<comment type="catalytic activity">
    <reaction evidence="10 11">
        <text>(R)-pantoate + NADP(+) = 2-dehydropantoate + NADPH + H(+)</text>
        <dbReference type="Rhea" id="RHEA:16233"/>
        <dbReference type="ChEBI" id="CHEBI:11561"/>
        <dbReference type="ChEBI" id="CHEBI:15378"/>
        <dbReference type="ChEBI" id="CHEBI:15980"/>
        <dbReference type="ChEBI" id="CHEBI:57783"/>
        <dbReference type="ChEBI" id="CHEBI:58349"/>
        <dbReference type="EC" id="1.1.1.169"/>
    </reaction>
</comment>
<keyword evidence="6 11" id="KW-0566">Pantothenate biosynthesis</keyword>
<sequence>MDVVVAGAGSIGLLIGSYFAEAGMDVTFYVRREEQAQLIRTEGIQRIEQDGTKKVFCAQATTDIHRLPAAPWIVAVKFSGVEELLMTMQQAKVNPPVLFVQNGIGHLELVERSALRHVVFATVEHGAGRCDDRTVSHNGVGNLTRAVFRGDERLFEFLRRAAARDFPVVYHPDAEQILMRKVLINCMINPLTAILQVKNGELLKNPYCLRMFKRLYEELIDAFPEMAQVLPYEAVTKVCMKTADNQSSMLVDHLAGRPMEVNTIVSAVRVMAEKRNKKLPILTSLEMILYAMDWKGEGEWQD</sequence>
<name>A0ABW0TJB5_9BACL</name>
<dbReference type="NCBIfam" id="TIGR00745">
    <property type="entry name" value="apbA_panE"/>
    <property type="match status" value="1"/>
</dbReference>
<protein>
    <recommendedName>
        <fullName evidence="5 11">2-dehydropantoate 2-reductase</fullName>
        <ecNumber evidence="4 11">1.1.1.169</ecNumber>
    </recommendedName>
    <alternativeName>
        <fullName evidence="9 11">Ketopantoate reductase</fullName>
    </alternativeName>
</protein>
<comment type="caution">
    <text evidence="14">The sequence shown here is derived from an EMBL/GenBank/DDBJ whole genome shotgun (WGS) entry which is preliminary data.</text>
</comment>
<dbReference type="Gene3D" id="3.40.50.720">
    <property type="entry name" value="NAD(P)-binding Rossmann-like Domain"/>
    <property type="match status" value="1"/>
</dbReference>
<evidence type="ECO:0000256" key="3">
    <source>
        <dbReference type="ARBA" id="ARBA00007870"/>
    </source>
</evidence>
<dbReference type="InterPro" id="IPR013332">
    <property type="entry name" value="KPR_N"/>
</dbReference>
<evidence type="ECO:0000256" key="9">
    <source>
        <dbReference type="ARBA" id="ARBA00032024"/>
    </source>
</evidence>
<dbReference type="InterPro" id="IPR003710">
    <property type="entry name" value="ApbA"/>
</dbReference>
<evidence type="ECO:0000313" key="15">
    <source>
        <dbReference type="Proteomes" id="UP001596109"/>
    </source>
</evidence>
<dbReference type="InterPro" id="IPR050838">
    <property type="entry name" value="Ketopantoate_reductase"/>
</dbReference>
<evidence type="ECO:0000259" key="13">
    <source>
        <dbReference type="Pfam" id="PF08546"/>
    </source>
</evidence>
<dbReference type="PANTHER" id="PTHR43765">
    <property type="entry name" value="2-DEHYDROPANTOATE 2-REDUCTASE-RELATED"/>
    <property type="match status" value="1"/>
</dbReference>
<organism evidence="14 15">
    <name type="scientific">Sporosarcina soli</name>
    <dbReference type="NCBI Taxonomy" id="334736"/>
    <lineage>
        <taxon>Bacteria</taxon>
        <taxon>Bacillati</taxon>
        <taxon>Bacillota</taxon>
        <taxon>Bacilli</taxon>
        <taxon>Bacillales</taxon>
        <taxon>Caryophanaceae</taxon>
        <taxon>Sporosarcina</taxon>
    </lineage>
</organism>
<evidence type="ECO:0000256" key="1">
    <source>
        <dbReference type="ARBA" id="ARBA00002919"/>
    </source>
</evidence>
<dbReference type="InterPro" id="IPR008927">
    <property type="entry name" value="6-PGluconate_DH-like_C_sf"/>
</dbReference>
<comment type="pathway">
    <text evidence="2 11">Cofactor biosynthesis; (R)-pantothenate biosynthesis; (R)-pantoate from 3-methyl-2-oxobutanoate: step 2/2.</text>
</comment>
<dbReference type="Pfam" id="PF02558">
    <property type="entry name" value="ApbA"/>
    <property type="match status" value="1"/>
</dbReference>
<dbReference type="Pfam" id="PF08546">
    <property type="entry name" value="ApbA_C"/>
    <property type="match status" value="1"/>
</dbReference>
<evidence type="ECO:0000256" key="7">
    <source>
        <dbReference type="ARBA" id="ARBA00022857"/>
    </source>
</evidence>
<dbReference type="InterPro" id="IPR013752">
    <property type="entry name" value="KPA_reductase"/>
</dbReference>
<reference evidence="15" key="1">
    <citation type="journal article" date="2019" name="Int. J. Syst. Evol. Microbiol.">
        <title>The Global Catalogue of Microorganisms (GCM) 10K type strain sequencing project: providing services to taxonomists for standard genome sequencing and annotation.</title>
        <authorList>
            <consortium name="The Broad Institute Genomics Platform"/>
            <consortium name="The Broad Institute Genome Sequencing Center for Infectious Disease"/>
            <person name="Wu L."/>
            <person name="Ma J."/>
        </authorList>
    </citation>
    <scope>NUCLEOTIDE SEQUENCE [LARGE SCALE GENOMIC DNA]</scope>
    <source>
        <strain evidence="15">CGMCC 4.1434</strain>
    </source>
</reference>
<accession>A0ABW0TJB5</accession>
<keyword evidence="7 11" id="KW-0521">NADP</keyword>
<evidence type="ECO:0000313" key="14">
    <source>
        <dbReference type="EMBL" id="MFC5588530.1"/>
    </source>
</evidence>
<gene>
    <name evidence="14" type="ORF">ACFPRA_06510</name>
</gene>
<dbReference type="EMBL" id="JBHSNO010000005">
    <property type="protein sequence ID" value="MFC5588530.1"/>
    <property type="molecule type" value="Genomic_DNA"/>
</dbReference>
<keyword evidence="15" id="KW-1185">Reference proteome</keyword>
<dbReference type="InterPro" id="IPR013328">
    <property type="entry name" value="6PGD_dom2"/>
</dbReference>
<evidence type="ECO:0000259" key="12">
    <source>
        <dbReference type="Pfam" id="PF02558"/>
    </source>
</evidence>
<feature type="domain" description="Ketopantoate reductase N-terminal" evidence="12">
    <location>
        <begin position="3"/>
        <end position="144"/>
    </location>
</feature>
<dbReference type="GO" id="GO:0008677">
    <property type="term" value="F:2-dehydropantoate 2-reductase activity"/>
    <property type="evidence" value="ECO:0007669"/>
    <property type="project" value="UniProtKB-EC"/>
</dbReference>
<dbReference type="SUPFAM" id="SSF51735">
    <property type="entry name" value="NAD(P)-binding Rossmann-fold domains"/>
    <property type="match status" value="1"/>
</dbReference>